<reference evidence="1" key="2">
    <citation type="journal article" date="2023" name="IMA Fungus">
        <title>Comparative genomic study of the Penicillium genus elucidates a diverse pangenome and 15 lateral gene transfer events.</title>
        <authorList>
            <person name="Petersen C."/>
            <person name="Sorensen T."/>
            <person name="Nielsen M.R."/>
            <person name="Sondergaard T.E."/>
            <person name="Sorensen J.L."/>
            <person name="Fitzpatrick D.A."/>
            <person name="Frisvad J.C."/>
            <person name="Nielsen K.L."/>
        </authorList>
    </citation>
    <scope>NUCLEOTIDE SEQUENCE</scope>
    <source>
        <strain evidence="1">IBT 29677</strain>
    </source>
</reference>
<dbReference type="AlphaFoldDB" id="A0A9W9SC40"/>
<sequence>MEPPPELSRDVYTVGWVCVTESELLAARVLLDKKHTRPSVSTDDIYHVGQMGLHNVVIAQPVSVGKASAAVTAVNMIRSFQNIRFVLMVGTGGGATHAPPRPGELHPLDIFLGDVVVSTSGHGHGEWV</sequence>
<organism evidence="1 2">
    <name type="scientific">Penicillium cosmopolitanum</name>
    <dbReference type="NCBI Taxonomy" id="1131564"/>
    <lineage>
        <taxon>Eukaryota</taxon>
        <taxon>Fungi</taxon>
        <taxon>Dikarya</taxon>
        <taxon>Ascomycota</taxon>
        <taxon>Pezizomycotina</taxon>
        <taxon>Eurotiomycetes</taxon>
        <taxon>Eurotiomycetidae</taxon>
        <taxon>Eurotiales</taxon>
        <taxon>Aspergillaceae</taxon>
        <taxon>Penicillium</taxon>
    </lineage>
</organism>
<evidence type="ECO:0000313" key="1">
    <source>
        <dbReference type="EMBL" id="KAJ5375931.1"/>
    </source>
</evidence>
<dbReference type="GeneID" id="81376434"/>
<dbReference type="PANTHER" id="PTHR46082:SF11">
    <property type="entry name" value="AAA+ ATPASE DOMAIN-CONTAINING PROTEIN-RELATED"/>
    <property type="match status" value="1"/>
</dbReference>
<protein>
    <recommendedName>
        <fullName evidence="3">Nucleoside phosphorylase domain-containing protein</fullName>
    </recommendedName>
</protein>
<reference evidence="1" key="1">
    <citation type="submission" date="2022-12" db="EMBL/GenBank/DDBJ databases">
        <authorList>
            <person name="Petersen C."/>
        </authorList>
    </citation>
    <scope>NUCLEOTIDE SEQUENCE</scope>
    <source>
        <strain evidence="1">IBT 29677</strain>
    </source>
</reference>
<dbReference type="InterPro" id="IPR035994">
    <property type="entry name" value="Nucleoside_phosphorylase_sf"/>
</dbReference>
<gene>
    <name evidence="1" type="ORF">N7509_012817</name>
</gene>
<keyword evidence="2" id="KW-1185">Reference proteome</keyword>
<name>A0A9W9SC40_9EURO</name>
<evidence type="ECO:0000313" key="2">
    <source>
        <dbReference type="Proteomes" id="UP001147747"/>
    </source>
</evidence>
<evidence type="ECO:0008006" key="3">
    <source>
        <dbReference type="Google" id="ProtNLM"/>
    </source>
</evidence>
<dbReference type="OrthoDB" id="1577640at2759"/>
<dbReference type="GO" id="GO:0009116">
    <property type="term" value="P:nucleoside metabolic process"/>
    <property type="evidence" value="ECO:0007669"/>
    <property type="project" value="InterPro"/>
</dbReference>
<dbReference type="Gene3D" id="3.40.50.1580">
    <property type="entry name" value="Nucleoside phosphorylase domain"/>
    <property type="match status" value="1"/>
</dbReference>
<comment type="caution">
    <text evidence="1">The sequence shown here is derived from an EMBL/GenBank/DDBJ whole genome shotgun (WGS) entry which is preliminary data.</text>
</comment>
<dbReference type="RefSeq" id="XP_056480961.1">
    <property type="nucleotide sequence ID" value="XM_056637454.1"/>
</dbReference>
<dbReference type="PANTHER" id="PTHR46082">
    <property type="entry name" value="ATP/GTP-BINDING PROTEIN-RELATED"/>
    <property type="match status" value="1"/>
</dbReference>
<dbReference type="SUPFAM" id="SSF53167">
    <property type="entry name" value="Purine and uridine phosphorylases"/>
    <property type="match status" value="1"/>
</dbReference>
<dbReference type="Proteomes" id="UP001147747">
    <property type="component" value="Unassembled WGS sequence"/>
</dbReference>
<dbReference type="EMBL" id="JAPZBU010000012">
    <property type="protein sequence ID" value="KAJ5375931.1"/>
    <property type="molecule type" value="Genomic_DNA"/>
</dbReference>
<accession>A0A9W9SC40</accession>
<dbReference type="InterPro" id="IPR053137">
    <property type="entry name" value="NLR-like"/>
</dbReference>
<dbReference type="GO" id="GO:0003824">
    <property type="term" value="F:catalytic activity"/>
    <property type="evidence" value="ECO:0007669"/>
    <property type="project" value="InterPro"/>
</dbReference>
<proteinExistence type="predicted"/>